<dbReference type="PANTHER" id="PTHR45527:SF12">
    <property type="entry name" value="NONRIBOSOMAL PEPTIDE SYNTHETASE IVOA"/>
    <property type="match status" value="1"/>
</dbReference>
<evidence type="ECO:0000256" key="2">
    <source>
        <dbReference type="ARBA" id="ARBA00022553"/>
    </source>
</evidence>
<dbReference type="GO" id="GO:0043041">
    <property type="term" value="P:amino acid activation for nonribosomal peptide biosynthetic process"/>
    <property type="evidence" value="ECO:0007669"/>
    <property type="project" value="TreeGrafter"/>
</dbReference>
<evidence type="ECO:0000313" key="7">
    <source>
        <dbReference type="EMBL" id="PYI26855.1"/>
    </source>
</evidence>
<feature type="domain" description="AMP-dependent synthetase/ligase" evidence="6">
    <location>
        <begin position="46"/>
        <end position="392"/>
    </location>
</feature>
<evidence type="ECO:0000313" key="8">
    <source>
        <dbReference type="Proteomes" id="UP000248817"/>
    </source>
</evidence>
<dbReference type="InterPro" id="IPR042099">
    <property type="entry name" value="ANL_N_sf"/>
</dbReference>
<dbReference type="NCBIfam" id="TIGR01733">
    <property type="entry name" value="AA-adenyl-dom"/>
    <property type="match status" value="1"/>
</dbReference>
<dbReference type="Gene3D" id="3.40.50.12780">
    <property type="entry name" value="N-terminal domain of ligase-like"/>
    <property type="match status" value="1"/>
</dbReference>
<dbReference type="AlphaFoldDB" id="A0A2V5HQT5"/>
<dbReference type="SUPFAM" id="SSF56801">
    <property type="entry name" value="Acetyl-CoA synthetase-like"/>
    <property type="match status" value="1"/>
</dbReference>
<evidence type="ECO:0000256" key="1">
    <source>
        <dbReference type="ARBA" id="ARBA00022450"/>
    </source>
</evidence>
<sequence length="452" mass="49397">MSPGYDSFQGSESAWPISPDDYKKLRQWNGGEAGIIDRCVHDLIAERVEADPDGLAVHSWDGDLSYQELDENSSALAAFLATKGVHAEVIVPLCFEKSRWSIISLLAVMKAGGVYVFLDPSQPQERLQSICDDTRSQLVLASELYGSLAAQLTRDVVTVNSKLLRICSSLRDPSSPSSKALVTPRNALYIVYTSGSTGKPKGVVIEHRSFSTGALQHARTLGLNRQSRVLQFSSYAFDVCMAEMLTTLAVGGCICVPSDQDRIQGLARVINKLRVNWACLTPSVSRILSPEEVPLLQTLAVVGEPITATDIARWSGPVRFINTYGPAEATVYATARTEFGSCASSTEDYRGIGFPMSCTTWVVDPSDHDLLTPVGEVGELLLEGPIVARGYLHRPELSRDRFPERPTWRHLFPASSSSDRFYKTGDLVQHAADGSLLFIGRKDTQPNSALQN</sequence>
<protein>
    <submittedName>
        <fullName evidence="7">AMP-dependent synthetase and ligase</fullName>
    </submittedName>
</protein>
<reference evidence="7 8" key="1">
    <citation type="submission" date="2018-02" db="EMBL/GenBank/DDBJ databases">
        <title>The genomes of Aspergillus section Nigri reveals drivers in fungal speciation.</title>
        <authorList>
            <consortium name="DOE Joint Genome Institute"/>
            <person name="Vesth T.C."/>
            <person name="Nybo J."/>
            <person name="Theobald S."/>
            <person name="Brandl J."/>
            <person name="Frisvad J.C."/>
            <person name="Nielsen K.F."/>
            <person name="Lyhne E.K."/>
            <person name="Kogle M.E."/>
            <person name="Kuo A."/>
            <person name="Riley R."/>
            <person name="Clum A."/>
            <person name="Nolan M."/>
            <person name="Lipzen A."/>
            <person name="Salamov A."/>
            <person name="Henrissat B."/>
            <person name="Wiebenga A."/>
            <person name="De vries R.P."/>
            <person name="Grigoriev I.V."/>
            <person name="Mortensen U.H."/>
            <person name="Andersen M.R."/>
            <person name="Baker S.E."/>
        </authorList>
    </citation>
    <scope>NUCLEOTIDE SEQUENCE [LARGE SCALE GENOMIC DNA]</scope>
    <source>
        <strain evidence="7 8">CBS 114.80</strain>
    </source>
</reference>
<evidence type="ECO:0000256" key="5">
    <source>
        <dbReference type="ARBA" id="ARBA00029454"/>
    </source>
</evidence>
<gene>
    <name evidence="7" type="ORF">BP00DRAFT_439652</name>
</gene>
<dbReference type="GO" id="GO:0031177">
    <property type="term" value="F:phosphopantetheine binding"/>
    <property type="evidence" value="ECO:0007669"/>
    <property type="project" value="TreeGrafter"/>
</dbReference>
<keyword evidence="3 7" id="KW-0436">Ligase</keyword>
<dbReference type="FunFam" id="3.40.50.12780:FF:000014">
    <property type="entry name" value="Nonribosomal peptide synthetase 1"/>
    <property type="match status" value="1"/>
</dbReference>
<keyword evidence="1" id="KW-0596">Phosphopantetheine</keyword>
<dbReference type="CDD" id="cd05918">
    <property type="entry name" value="A_NRPS_SidN3_like"/>
    <property type="match status" value="1"/>
</dbReference>
<proteinExistence type="inferred from homology"/>
<dbReference type="InterPro" id="IPR000873">
    <property type="entry name" value="AMP-dep_synth/lig_dom"/>
</dbReference>
<evidence type="ECO:0000259" key="6">
    <source>
        <dbReference type="Pfam" id="PF00501"/>
    </source>
</evidence>
<evidence type="ECO:0000256" key="4">
    <source>
        <dbReference type="ARBA" id="ARBA00022679"/>
    </source>
</evidence>
<dbReference type="GO" id="GO:0005737">
    <property type="term" value="C:cytoplasm"/>
    <property type="evidence" value="ECO:0007669"/>
    <property type="project" value="TreeGrafter"/>
</dbReference>
<dbReference type="GO" id="GO:0044550">
    <property type="term" value="P:secondary metabolite biosynthetic process"/>
    <property type="evidence" value="ECO:0007669"/>
    <property type="project" value="TreeGrafter"/>
</dbReference>
<dbReference type="FunFam" id="3.40.50.980:FF:000001">
    <property type="entry name" value="Non-ribosomal peptide synthetase"/>
    <property type="match status" value="1"/>
</dbReference>
<dbReference type="InterPro" id="IPR010071">
    <property type="entry name" value="AA_adenyl_dom"/>
</dbReference>
<dbReference type="EMBL" id="KZ825584">
    <property type="protein sequence ID" value="PYI26855.1"/>
    <property type="molecule type" value="Genomic_DNA"/>
</dbReference>
<accession>A0A2V5HQT5</accession>
<dbReference type="Pfam" id="PF00501">
    <property type="entry name" value="AMP-binding"/>
    <property type="match status" value="1"/>
</dbReference>
<dbReference type="GO" id="GO:0016740">
    <property type="term" value="F:transferase activity"/>
    <property type="evidence" value="ECO:0007669"/>
    <property type="project" value="UniProtKB-KW"/>
</dbReference>
<keyword evidence="8" id="KW-1185">Reference proteome</keyword>
<dbReference type="InterPro" id="IPR020845">
    <property type="entry name" value="AMP-binding_CS"/>
</dbReference>
<dbReference type="PANTHER" id="PTHR45527">
    <property type="entry name" value="NONRIBOSOMAL PEPTIDE SYNTHETASE"/>
    <property type="match status" value="1"/>
</dbReference>
<dbReference type="Proteomes" id="UP000248817">
    <property type="component" value="Unassembled WGS sequence"/>
</dbReference>
<dbReference type="GO" id="GO:0016874">
    <property type="term" value="F:ligase activity"/>
    <property type="evidence" value="ECO:0007669"/>
    <property type="project" value="UniProtKB-KW"/>
</dbReference>
<comment type="similarity">
    <text evidence="5">Belongs to the NRP synthetase family.</text>
</comment>
<name>A0A2V5HQT5_9EURO</name>
<evidence type="ECO:0000256" key="3">
    <source>
        <dbReference type="ARBA" id="ARBA00022598"/>
    </source>
</evidence>
<keyword evidence="2" id="KW-0597">Phosphoprotein</keyword>
<organism evidence="7 8">
    <name type="scientific">Aspergillus indologenus CBS 114.80</name>
    <dbReference type="NCBI Taxonomy" id="1450541"/>
    <lineage>
        <taxon>Eukaryota</taxon>
        <taxon>Fungi</taxon>
        <taxon>Dikarya</taxon>
        <taxon>Ascomycota</taxon>
        <taxon>Pezizomycotina</taxon>
        <taxon>Eurotiomycetes</taxon>
        <taxon>Eurotiomycetidae</taxon>
        <taxon>Eurotiales</taxon>
        <taxon>Aspergillaceae</taxon>
        <taxon>Aspergillus</taxon>
        <taxon>Aspergillus subgen. Circumdati</taxon>
    </lineage>
</organism>
<dbReference type="PROSITE" id="PS00455">
    <property type="entry name" value="AMP_BINDING"/>
    <property type="match status" value="1"/>
</dbReference>
<keyword evidence="4" id="KW-0808">Transferase</keyword>